<keyword evidence="2" id="KW-0249">Electron transport</keyword>
<dbReference type="InterPro" id="IPR012336">
    <property type="entry name" value="Thioredoxin-like_fold"/>
</dbReference>
<dbReference type="Gene3D" id="3.40.30.10">
    <property type="entry name" value="Glutaredoxin"/>
    <property type="match status" value="1"/>
</dbReference>
<dbReference type="InterPro" id="IPR011767">
    <property type="entry name" value="GLR_AS"/>
</dbReference>
<evidence type="ECO:0000256" key="1">
    <source>
        <dbReference type="ARBA" id="ARBA00007787"/>
    </source>
</evidence>
<evidence type="ECO:0000313" key="5">
    <source>
        <dbReference type="Proteomes" id="UP000248557"/>
    </source>
</evidence>
<dbReference type="SUPFAM" id="SSF52833">
    <property type="entry name" value="Thioredoxin-like"/>
    <property type="match status" value="1"/>
</dbReference>
<comment type="similarity">
    <text evidence="1">Belongs to the glutaredoxin family.</text>
</comment>
<dbReference type="Pfam" id="PF13192">
    <property type="entry name" value="Thioredoxin_3"/>
    <property type="match status" value="1"/>
</dbReference>
<name>A0A328Q1X1_9EURY</name>
<dbReference type="AlphaFoldDB" id="A0A328Q1X1"/>
<dbReference type="Proteomes" id="UP000248557">
    <property type="component" value="Unassembled WGS sequence"/>
</dbReference>
<comment type="caution">
    <text evidence="4">The sequence shown here is derived from an EMBL/GenBank/DDBJ whole genome shotgun (WGS) entry which is preliminary data.</text>
</comment>
<evidence type="ECO:0000313" key="4">
    <source>
        <dbReference type="EMBL" id="RAP02345.1"/>
    </source>
</evidence>
<evidence type="ECO:0000259" key="3">
    <source>
        <dbReference type="Pfam" id="PF13192"/>
    </source>
</evidence>
<dbReference type="InterPro" id="IPR036249">
    <property type="entry name" value="Thioredoxin-like_sf"/>
</dbReference>
<gene>
    <name evidence="4" type="ORF">CA615_07990</name>
</gene>
<dbReference type="RefSeq" id="WP_112149800.1">
    <property type="nucleotide sequence ID" value="NZ_NGJK01000100.1"/>
</dbReference>
<proteinExistence type="inferred from homology"/>
<protein>
    <submittedName>
        <fullName evidence="4">Thioredoxin</fullName>
    </submittedName>
</protein>
<dbReference type="PROSITE" id="PS00195">
    <property type="entry name" value="GLUTAREDOXIN_1"/>
    <property type="match status" value="1"/>
</dbReference>
<feature type="domain" description="Thioredoxin-like fold" evidence="3">
    <location>
        <begin position="6"/>
        <end position="68"/>
    </location>
</feature>
<keyword evidence="2" id="KW-0813">Transport</keyword>
<reference evidence="4 5" key="1">
    <citation type="submission" date="2017-05" db="EMBL/GenBank/DDBJ databases">
        <title>Host range expansion of the Methanosphaera genus to humans and monogastric animals involves recent and extensive reduction in genome content.</title>
        <authorList>
            <person name="Hoedt E.C."/>
            <person name="Volmer J.G."/>
            <person name="Parks D.H."/>
            <person name="Rosewarne C.P."/>
            <person name="Denman S.E."/>
            <person name="Mcsweeney C.S."/>
            <person name="O Cuiv P."/>
            <person name="Hugenholtz P."/>
            <person name="Tyson G.W."/>
            <person name="Morrison M."/>
        </authorList>
    </citation>
    <scope>NUCLEOTIDE SEQUENCE [LARGE SCALE GENOMIC DNA]</scope>
    <source>
        <strain evidence="4 5">PA5</strain>
    </source>
</reference>
<dbReference type="EMBL" id="NGJK01000100">
    <property type="protein sequence ID" value="RAP02345.1"/>
    <property type="molecule type" value="Genomic_DNA"/>
</dbReference>
<sequence length="85" mass="9687">MVVLLEVFTSKNCPFCPKAIAAVEEAVKELGSQVEYKHYDVNEDVDKTMEYKIMSVPTIVVNGRVAFRDAPEPKRLISKIKRNMK</sequence>
<accession>A0A328Q1X1</accession>
<organism evidence="4 5">
    <name type="scientific">Methanosphaera stadtmanae</name>
    <dbReference type="NCBI Taxonomy" id="2317"/>
    <lineage>
        <taxon>Archaea</taxon>
        <taxon>Methanobacteriati</taxon>
        <taxon>Methanobacteriota</taxon>
        <taxon>Methanomada group</taxon>
        <taxon>Methanobacteria</taxon>
        <taxon>Methanobacteriales</taxon>
        <taxon>Methanobacteriaceae</taxon>
        <taxon>Methanosphaera</taxon>
    </lineage>
</organism>
<evidence type="ECO:0000256" key="2">
    <source>
        <dbReference type="ARBA" id="ARBA00022982"/>
    </source>
</evidence>